<name>A0A6J4JLY0_9PROT</name>
<dbReference type="Pfam" id="PF02310">
    <property type="entry name" value="B12-binding"/>
    <property type="match status" value="1"/>
</dbReference>
<dbReference type="InterPro" id="IPR006158">
    <property type="entry name" value="Cobalamin-bd"/>
</dbReference>
<gene>
    <name evidence="3" type="ORF">AVDCRST_MAG04-3791</name>
</gene>
<dbReference type="GO" id="GO:0046872">
    <property type="term" value="F:metal ion binding"/>
    <property type="evidence" value="ECO:0007669"/>
    <property type="project" value="InterPro"/>
</dbReference>
<dbReference type="SUPFAM" id="SSF52242">
    <property type="entry name" value="Cobalamin (vitamin B12)-binding domain"/>
    <property type="match status" value="1"/>
</dbReference>
<protein>
    <submittedName>
        <fullName evidence="3">Heme-binding SCHIC domain protein, putative oxygen sensor</fullName>
    </submittedName>
</protein>
<feature type="region of interest" description="Disordered" evidence="1">
    <location>
        <begin position="22"/>
        <end position="52"/>
    </location>
</feature>
<proteinExistence type="predicted"/>
<accession>A0A6J4JLY0</accession>
<dbReference type="GO" id="GO:0031419">
    <property type="term" value="F:cobalamin binding"/>
    <property type="evidence" value="ECO:0007669"/>
    <property type="project" value="InterPro"/>
</dbReference>
<evidence type="ECO:0000259" key="2">
    <source>
        <dbReference type="PROSITE" id="PS51332"/>
    </source>
</evidence>
<sequence length="342" mass="36544">MKHPREIPMVAKSMDVLDRTPSTAHRWDGPRGPGHGIPFPDDSPARPSHSRAGTHIAVSPVAGGSTPPAGALHRPAPSAPRKSAREALRLAQVIEAEVVPRLVLAGRAAACEAAPERSAAEPGPEDVVVLVGLVIADDGTAALTYVEGLRARGMTLEKLYLDLFAVVARRLGQLWTEDLCSFADVTVGLVRLQRLVREYSPAFMPSVEGRDPRRSALLIPVPGEQHTFGLVMVAEFFLRAGWEVHSDSMISADELSSTVRNRWFAVAGISVGNDDKLDSVAALIRRVRKDSCNRGIGVMVGGRIFAEKPELAGLVGADATATDGRQAALQAETLLALLTMRN</sequence>
<evidence type="ECO:0000313" key="3">
    <source>
        <dbReference type="EMBL" id="CAA9281989.1"/>
    </source>
</evidence>
<dbReference type="EMBL" id="CADCTL010000285">
    <property type="protein sequence ID" value="CAA9281989.1"/>
    <property type="molecule type" value="Genomic_DNA"/>
</dbReference>
<reference evidence="3" key="1">
    <citation type="submission" date="2020-02" db="EMBL/GenBank/DDBJ databases">
        <authorList>
            <person name="Meier V. D."/>
        </authorList>
    </citation>
    <scope>NUCLEOTIDE SEQUENCE</scope>
    <source>
        <strain evidence="3">AVDCRST_MAG04</strain>
    </source>
</reference>
<evidence type="ECO:0000256" key="1">
    <source>
        <dbReference type="SAM" id="MobiDB-lite"/>
    </source>
</evidence>
<dbReference type="AlphaFoldDB" id="A0A6J4JLY0"/>
<dbReference type="InterPro" id="IPR036724">
    <property type="entry name" value="Cobalamin-bd_sf"/>
</dbReference>
<feature type="domain" description="B12-binding" evidence="2">
    <location>
        <begin position="213"/>
        <end position="342"/>
    </location>
</feature>
<dbReference type="Gene3D" id="3.40.50.280">
    <property type="entry name" value="Cobalamin-binding domain"/>
    <property type="match status" value="1"/>
</dbReference>
<organism evidence="3">
    <name type="scientific">uncultured Acetobacteraceae bacterium</name>
    <dbReference type="NCBI Taxonomy" id="169975"/>
    <lineage>
        <taxon>Bacteria</taxon>
        <taxon>Pseudomonadati</taxon>
        <taxon>Pseudomonadota</taxon>
        <taxon>Alphaproteobacteria</taxon>
        <taxon>Acetobacterales</taxon>
        <taxon>Acetobacteraceae</taxon>
        <taxon>environmental samples</taxon>
    </lineage>
</organism>
<dbReference type="PROSITE" id="PS51332">
    <property type="entry name" value="B12_BINDING"/>
    <property type="match status" value="1"/>
</dbReference>